<keyword evidence="4" id="KW-0809">Transit peptide</keyword>
<dbReference type="InterPro" id="IPR016031">
    <property type="entry name" value="Trp_RNA-bd_attenuator-like_dom"/>
</dbReference>
<keyword evidence="5 6" id="KW-0496">Mitochondrion</keyword>
<dbReference type="GO" id="GO:0005743">
    <property type="term" value="C:mitochondrial inner membrane"/>
    <property type="evidence" value="ECO:0007669"/>
    <property type="project" value="TreeGrafter"/>
</dbReference>
<dbReference type="RefSeq" id="XP_047766604.1">
    <property type="nucleotide sequence ID" value="XM_047908123.1"/>
</dbReference>
<dbReference type="Gene3D" id="3.60.160.10">
    <property type="entry name" value="Mitochondrial biogenesis AIM24"/>
    <property type="match status" value="1"/>
</dbReference>
<dbReference type="InterPro" id="IPR002838">
    <property type="entry name" value="AIM24"/>
</dbReference>
<protein>
    <recommendedName>
        <fullName evidence="3 6">Altered inheritance of mitochondria protein 24, mitochondrial</fullName>
    </recommendedName>
</protein>
<reference evidence="7" key="2">
    <citation type="journal article" date="2022" name="Microb. Genom.">
        <title>A chromosome-scale genome assembly of the tomato pathogen Cladosporium fulvum reveals a compartmentalized genome architecture and the presence of a dispensable chromosome.</title>
        <authorList>
            <person name="Zaccaron A.Z."/>
            <person name="Chen L.H."/>
            <person name="Samaras A."/>
            <person name="Stergiopoulos I."/>
        </authorList>
    </citation>
    <scope>NUCLEOTIDE SEQUENCE</scope>
    <source>
        <strain evidence="7">Race5_Kim</strain>
    </source>
</reference>
<evidence type="ECO:0000256" key="3">
    <source>
        <dbReference type="ARBA" id="ARBA00013287"/>
    </source>
</evidence>
<evidence type="ECO:0000256" key="2">
    <source>
        <dbReference type="ARBA" id="ARBA00009322"/>
    </source>
</evidence>
<evidence type="ECO:0000313" key="7">
    <source>
        <dbReference type="EMBL" id="UJO22238.1"/>
    </source>
</evidence>
<dbReference type="GO" id="GO:0007007">
    <property type="term" value="P:inner mitochondrial membrane organization"/>
    <property type="evidence" value="ECO:0007669"/>
    <property type="project" value="TreeGrafter"/>
</dbReference>
<name>A0A9Q8UTW4_PASFU</name>
<reference evidence="7" key="1">
    <citation type="submission" date="2021-12" db="EMBL/GenBank/DDBJ databases">
        <authorList>
            <person name="Zaccaron A."/>
            <person name="Stergiopoulos I."/>
        </authorList>
    </citation>
    <scope>NUCLEOTIDE SEQUENCE</scope>
    <source>
        <strain evidence="7">Race5_Kim</strain>
    </source>
</reference>
<dbReference type="AlphaFoldDB" id="A0A9Q8UTW4"/>
<dbReference type="OrthoDB" id="5295771at2759"/>
<comment type="subcellular location">
    <subcellularLocation>
        <location evidence="1 6">Mitochondrion</location>
    </subcellularLocation>
</comment>
<sequence>MRRQALEHVCLSCRHARQAQSILSRTSRRYVQISATPSSHEPLQTLEPAASASSSPSADARFEVVGNPFSLLSASISASQKLYTRKGTLVGFNGKAENTVSSLSLLEPFRRAALGIPFLYQRITSTTPYTALIATKSPITSLVVVHLDGRLDWMVARRNALLAWTGHTLSLKPRWNMKMSMAHWGSTTVTGRGLLALSGKGLIHQISLKTGEAYVVSPRNVIAYSMMQRAPQPYRFKSNNLRLQIPNPFTWLPDTRCWRTIRDSTFYKLLRDASFTVRTWARRTIWGDGLFLHFQGPATILVQSRATRLSDSFTNQDVNEVADAPAGAVPAALHAKSAAEAGAAVTTTVRADQPTTMSYAAVSNTGSVKFDKP</sequence>
<comment type="similarity">
    <text evidence="2 6">Belongs to the AIM24 family.</text>
</comment>
<dbReference type="EMBL" id="CP090171">
    <property type="protein sequence ID" value="UJO22238.1"/>
    <property type="molecule type" value="Genomic_DNA"/>
</dbReference>
<dbReference type="OMA" id="QTRCVQI"/>
<evidence type="ECO:0000256" key="1">
    <source>
        <dbReference type="ARBA" id="ARBA00004173"/>
    </source>
</evidence>
<organism evidence="7 8">
    <name type="scientific">Passalora fulva</name>
    <name type="common">Tomato leaf mold</name>
    <name type="synonym">Cladosporium fulvum</name>
    <dbReference type="NCBI Taxonomy" id="5499"/>
    <lineage>
        <taxon>Eukaryota</taxon>
        <taxon>Fungi</taxon>
        <taxon>Dikarya</taxon>
        <taxon>Ascomycota</taxon>
        <taxon>Pezizomycotina</taxon>
        <taxon>Dothideomycetes</taxon>
        <taxon>Dothideomycetidae</taxon>
        <taxon>Mycosphaerellales</taxon>
        <taxon>Mycosphaerellaceae</taxon>
        <taxon>Fulvia</taxon>
    </lineage>
</organism>
<dbReference type="PANTHER" id="PTHR36959">
    <property type="entry name" value="ALTERED INHERITANCE OF MITOCHONDRIA PROTEIN 24, MITOCHONDRIAL"/>
    <property type="match status" value="1"/>
</dbReference>
<dbReference type="PANTHER" id="PTHR36959:SF2">
    <property type="entry name" value="ALTERED INHERITANCE OF MITOCHONDRIA PROTEIN 24, MITOCHONDRIAL"/>
    <property type="match status" value="1"/>
</dbReference>
<evidence type="ECO:0000256" key="6">
    <source>
        <dbReference type="RuleBase" id="RU363045"/>
    </source>
</evidence>
<dbReference type="InterPro" id="IPR036983">
    <property type="entry name" value="AIM24_sf"/>
</dbReference>
<dbReference type="SUPFAM" id="SSF51219">
    <property type="entry name" value="TRAP-like"/>
    <property type="match status" value="1"/>
</dbReference>
<dbReference type="Pfam" id="PF01987">
    <property type="entry name" value="AIM24"/>
    <property type="match status" value="1"/>
</dbReference>
<evidence type="ECO:0000313" key="8">
    <source>
        <dbReference type="Proteomes" id="UP000756132"/>
    </source>
</evidence>
<gene>
    <name evidence="7" type="ORF">CLAFUR5_08975</name>
</gene>
<dbReference type="KEGG" id="ffu:CLAFUR5_08975"/>
<proteinExistence type="inferred from homology"/>
<keyword evidence="8" id="KW-1185">Reference proteome</keyword>
<evidence type="ECO:0000256" key="5">
    <source>
        <dbReference type="ARBA" id="ARBA00023128"/>
    </source>
</evidence>
<dbReference type="Proteomes" id="UP000756132">
    <property type="component" value="Chromosome 9"/>
</dbReference>
<accession>A0A9Q8UTW4</accession>
<dbReference type="GeneID" id="71988853"/>
<evidence type="ECO:0000256" key="4">
    <source>
        <dbReference type="ARBA" id="ARBA00022946"/>
    </source>
</evidence>